<feature type="region of interest" description="Disordered" evidence="1">
    <location>
        <begin position="103"/>
        <end position="155"/>
    </location>
</feature>
<evidence type="ECO:0000313" key="2">
    <source>
        <dbReference type="EMBL" id="RPA81933.1"/>
    </source>
</evidence>
<proteinExistence type="predicted"/>
<dbReference type="EMBL" id="ML119675">
    <property type="protein sequence ID" value="RPA81933.1"/>
    <property type="molecule type" value="Genomic_DNA"/>
</dbReference>
<dbReference type="AlphaFoldDB" id="A0A3N4I773"/>
<feature type="compositionally biased region" description="Basic and acidic residues" evidence="1">
    <location>
        <begin position="141"/>
        <end position="155"/>
    </location>
</feature>
<feature type="region of interest" description="Disordered" evidence="1">
    <location>
        <begin position="1"/>
        <end position="35"/>
    </location>
</feature>
<keyword evidence="3" id="KW-1185">Reference proteome</keyword>
<dbReference type="Proteomes" id="UP000275078">
    <property type="component" value="Unassembled WGS sequence"/>
</dbReference>
<name>A0A3N4I773_ASCIM</name>
<gene>
    <name evidence="2" type="ORF">BJ508DRAFT_325955</name>
</gene>
<evidence type="ECO:0000256" key="1">
    <source>
        <dbReference type="SAM" id="MobiDB-lite"/>
    </source>
</evidence>
<protein>
    <submittedName>
        <fullName evidence="2">Uncharacterized protein</fullName>
    </submittedName>
</protein>
<sequence>MAPTTNKPHFPTVSRKKLPVQPASPPHFEEEATYHQSHPIYKAPQSPTPSMASTTSISSLSTQSPCKIIWILKRQTNSSGKRPYVFAGFKTYPPEMQQYFKKKKANKETNQPAVLKGQPKGITKASKQRKTTIRIPSPKSLLREEPEETQRDRWP</sequence>
<organism evidence="2 3">
    <name type="scientific">Ascobolus immersus RN42</name>
    <dbReference type="NCBI Taxonomy" id="1160509"/>
    <lineage>
        <taxon>Eukaryota</taxon>
        <taxon>Fungi</taxon>
        <taxon>Dikarya</taxon>
        <taxon>Ascomycota</taxon>
        <taxon>Pezizomycotina</taxon>
        <taxon>Pezizomycetes</taxon>
        <taxon>Pezizales</taxon>
        <taxon>Ascobolaceae</taxon>
        <taxon>Ascobolus</taxon>
    </lineage>
</organism>
<reference evidence="2 3" key="1">
    <citation type="journal article" date="2018" name="Nat. Ecol. Evol.">
        <title>Pezizomycetes genomes reveal the molecular basis of ectomycorrhizal truffle lifestyle.</title>
        <authorList>
            <person name="Murat C."/>
            <person name="Payen T."/>
            <person name="Noel B."/>
            <person name="Kuo A."/>
            <person name="Morin E."/>
            <person name="Chen J."/>
            <person name="Kohler A."/>
            <person name="Krizsan K."/>
            <person name="Balestrini R."/>
            <person name="Da Silva C."/>
            <person name="Montanini B."/>
            <person name="Hainaut M."/>
            <person name="Levati E."/>
            <person name="Barry K.W."/>
            <person name="Belfiori B."/>
            <person name="Cichocki N."/>
            <person name="Clum A."/>
            <person name="Dockter R.B."/>
            <person name="Fauchery L."/>
            <person name="Guy J."/>
            <person name="Iotti M."/>
            <person name="Le Tacon F."/>
            <person name="Lindquist E.A."/>
            <person name="Lipzen A."/>
            <person name="Malagnac F."/>
            <person name="Mello A."/>
            <person name="Molinier V."/>
            <person name="Miyauchi S."/>
            <person name="Poulain J."/>
            <person name="Riccioni C."/>
            <person name="Rubini A."/>
            <person name="Sitrit Y."/>
            <person name="Splivallo R."/>
            <person name="Traeger S."/>
            <person name="Wang M."/>
            <person name="Zifcakova L."/>
            <person name="Wipf D."/>
            <person name="Zambonelli A."/>
            <person name="Paolocci F."/>
            <person name="Nowrousian M."/>
            <person name="Ottonello S."/>
            <person name="Baldrian P."/>
            <person name="Spatafora J.W."/>
            <person name="Henrissat B."/>
            <person name="Nagy L.G."/>
            <person name="Aury J.M."/>
            <person name="Wincker P."/>
            <person name="Grigoriev I.V."/>
            <person name="Bonfante P."/>
            <person name="Martin F.M."/>
        </authorList>
    </citation>
    <scope>NUCLEOTIDE SEQUENCE [LARGE SCALE GENOMIC DNA]</scope>
    <source>
        <strain evidence="2 3">RN42</strain>
    </source>
</reference>
<evidence type="ECO:0000313" key="3">
    <source>
        <dbReference type="Proteomes" id="UP000275078"/>
    </source>
</evidence>
<accession>A0A3N4I773</accession>